<protein>
    <submittedName>
        <fullName evidence="2">Uncharacterized protein</fullName>
    </submittedName>
</protein>
<evidence type="ECO:0000256" key="1">
    <source>
        <dbReference type="SAM" id="MobiDB-lite"/>
    </source>
</evidence>
<keyword evidence="3" id="KW-1185">Reference proteome</keyword>
<dbReference type="Proteomes" id="UP000465866">
    <property type="component" value="Chromosome"/>
</dbReference>
<evidence type="ECO:0000313" key="2">
    <source>
        <dbReference type="EMBL" id="BBX47683.1"/>
    </source>
</evidence>
<name>A0A7I7L0L3_9MYCO</name>
<reference evidence="2 3" key="1">
    <citation type="journal article" date="2019" name="Emerg. Microbes Infect.">
        <title>Comprehensive subspecies identification of 175 nontuberculous mycobacteria species based on 7547 genomic profiles.</title>
        <authorList>
            <person name="Matsumoto Y."/>
            <person name="Kinjo T."/>
            <person name="Motooka D."/>
            <person name="Nabeya D."/>
            <person name="Jung N."/>
            <person name="Uechi K."/>
            <person name="Horii T."/>
            <person name="Iida T."/>
            <person name="Fujita J."/>
            <person name="Nakamura S."/>
        </authorList>
    </citation>
    <scope>NUCLEOTIDE SEQUENCE [LARGE SCALE GENOMIC DNA]</scope>
    <source>
        <strain evidence="2 3">JCM 12404</strain>
    </source>
</reference>
<feature type="region of interest" description="Disordered" evidence="1">
    <location>
        <begin position="1"/>
        <end position="25"/>
    </location>
</feature>
<dbReference type="Pfam" id="PF13481">
    <property type="entry name" value="AAA_25"/>
    <property type="match status" value="1"/>
</dbReference>
<dbReference type="SUPFAM" id="SSF52540">
    <property type="entry name" value="P-loop containing nucleoside triphosphate hydrolases"/>
    <property type="match status" value="1"/>
</dbReference>
<evidence type="ECO:0000313" key="3">
    <source>
        <dbReference type="Proteomes" id="UP000465866"/>
    </source>
</evidence>
<dbReference type="KEGG" id="mcoo:MCOO_36980"/>
<dbReference type="AlphaFoldDB" id="A0A7I7L0L3"/>
<sequence length="419" mass="47083">MAAAKSGPTADPITNGSELHDDSGEQRIFREYGPTEWAKPVESLEFLVGKVLCRDTWGPNAGPKKSLKTHDNIAIALAVATKINLYRSQLFAVRHPGKVLYIVGEGGENYIFRTLQRMCRAYDVDPRDVAKDPRFPLVTEFGAAPLDSDRLRDEIKRLLDRHQPVLVLMESFYNFHPAEVNAANLYERGQVIDAYHKLVRAGGEDVVSLLTDHYRSTAGKTLDLDNISMAGQAENADSWITRHHNKTPDVVNGEFSMRVGFGSRQWSGTEWKVDWHLGPFNHDLGCHTGDISWDVAEALPKPDNINSASPRMRFNDDKDLQIHLRHYVSLHPNMTQTAILDALSLDTKLPKKTLKEMWAKAQECGLIVDKSIAREETDPRDSTKRRKVTRRIWFLGQGTPTLAESRQTWGADPLPGATP</sequence>
<dbReference type="RefSeq" id="WP_163778799.1">
    <property type="nucleotide sequence ID" value="NZ_AP022569.1"/>
</dbReference>
<dbReference type="EMBL" id="AP022569">
    <property type="protein sequence ID" value="BBX47683.1"/>
    <property type="molecule type" value="Genomic_DNA"/>
</dbReference>
<proteinExistence type="predicted"/>
<dbReference type="InterPro" id="IPR027417">
    <property type="entry name" value="P-loop_NTPase"/>
</dbReference>
<organism evidence="2 3">
    <name type="scientific">Mycobacterium cookii</name>
    <dbReference type="NCBI Taxonomy" id="1775"/>
    <lineage>
        <taxon>Bacteria</taxon>
        <taxon>Bacillati</taxon>
        <taxon>Actinomycetota</taxon>
        <taxon>Actinomycetes</taxon>
        <taxon>Mycobacteriales</taxon>
        <taxon>Mycobacteriaceae</taxon>
        <taxon>Mycobacterium</taxon>
    </lineage>
</organism>
<dbReference type="Gene3D" id="3.40.50.300">
    <property type="entry name" value="P-loop containing nucleotide triphosphate hydrolases"/>
    <property type="match status" value="1"/>
</dbReference>
<accession>A0A7I7L0L3</accession>
<gene>
    <name evidence="2" type="ORF">MCOO_36980</name>
</gene>